<evidence type="ECO:0000313" key="2">
    <source>
        <dbReference type="Proteomes" id="UP001165060"/>
    </source>
</evidence>
<feature type="non-terminal residue" evidence="1">
    <location>
        <position position="1"/>
    </location>
</feature>
<reference evidence="1 2" key="1">
    <citation type="journal article" date="2023" name="Commun. Biol.">
        <title>Genome analysis of Parmales, the sister group of diatoms, reveals the evolutionary specialization of diatoms from phago-mixotrophs to photoautotrophs.</title>
        <authorList>
            <person name="Ban H."/>
            <person name="Sato S."/>
            <person name="Yoshikawa S."/>
            <person name="Yamada K."/>
            <person name="Nakamura Y."/>
            <person name="Ichinomiya M."/>
            <person name="Sato N."/>
            <person name="Blanc-Mathieu R."/>
            <person name="Endo H."/>
            <person name="Kuwata A."/>
            <person name="Ogata H."/>
        </authorList>
    </citation>
    <scope>NUCLEOTIDE SEQUENCE [LARGE SCALE GENOMIC DNA]</scope>
</reference>
<dbReference type="Proteomes" id="UP001165060">
    <property type="component" value="Unassembled WGS sequence"/>
</dbReference>
<proteinExistence type="predicted"/>
<sequence>SADCRLSETHRYDVHGDRESAVGRMVYYRQHIMNYVRSGYSAPWSHVLVMDVDIGCSLSPLGMLAALGRKARHAPVAARGVMMVPGALGTLYAPYDYSAFRPVVNEWNSRLRAWHTWFLELAPAGSRDRNSADFTSSWNLAQVHALDWEFLHDSYPVVSAFNGATLYPLKQLQVTNATYDFGEDGQR</sequence>
<gene>
    <name evidence="1" type="ORF">TeGR_g4369</name>
</gene>
<feature type="non-terminal residue" evidence="1">
    <location>
        <position position="187"/>
    </location>
</feature>
<name>A0ABQ6MWP9_9STRA</name>
<evidence type="ECO:0000313" key="1">
    <source>
        <dbReference type="EMBL" id="GMI35083.1"/>
    </source>
</evidence>
<organism evidence="1 2">
    <name type="scientific">Tetraparma gracilis</name>
    <dbReference type="NCBI Taxonomy" id="2962635"/>
    <lineage>
        <taxon>Eukaryota</taxon>
        <taxon>Sar</taxon>
        <taxon>Stramenopiles</taxon>
        <taxon>Ochrophyta</taxon>
        <taxon>Bolidophyceae</taxon>
        <taxon>Parmales</taxon>
        <taxon>Triparmaceae</taxon>
        <taxon>Tetraparma</taxon>
    </lineage>
</organism>
<protein>
    <submittedName>
        <fullName evidence="1">Uncharacterized protein</fullName>
    </submittedName>
</protein>
<accession>A0ABQ6MWP9</accession>
<keyword evidence="2" id="KW-1185">Reference proteome</keyword>
<comment type="caution">
    <text evidence="1">The sequence shown here is derived from an EMBL/GenBank/DDBJ whole genome shotgun (WGS) entry which is preliminary data.</text>
</comment>
<dbReference type="EMBL" id="BRYB01000671">
    <property type="protein sequence ID" value="GMI35083.1"/>
    <property type="molecule type" value="Genomic_DNA"/>
</dbReference>